<dbReference type="GO" id="GO:0016787">
    <property type="term" value="F:hydrolase activity"/>
    <property type="evidence" value="ECO:0007669"/>
    <property type="project" value="UniProtKB-KW"/>
</dbReference>
<evidence type="ECO:0000256" key="4">
    <source>
        <dbReference type="ARBA" id="ARBA00022806"/>
    </source>
</evidence>
<dbReference type="GO" id="GO:0005524">
    <property type="term" value="F:ATP binding"/>
    <property type="evidence" value="ECO:0007669"/>
    <property type="project" value="UniProtKB-KW"/>
</dbReference>
<organism evidence="11 12">
    <name type="scientific">Paraconexibacter algicola</name>
    <dbReference type="NCBI Taxonomy" id="2133960"/>
    <lineage>
        <taxon>Bacteria</taxon>
        <taxon>Bacillati</taxon>
        <taxon>Actinomycetota</taxon>
        <taxon>Thermoleophilia</taxon>
        <taxon>Solirubrobacterales</taxon>
        <taxon>Paraconexibacteraceae</taxon>
        <taxon>Paraconexibacter</taxon>
    </lineage>
</organism>
<dbReference type="InterPro" id="IPR014001">
    <property type="entry name" value="Helicase_ATP-bd"/>
</dbReference>
<evidence type="ECO:0000256" key="8">
    <source>
        <dbReference type="ARBA" id="ARBA00049819"/>
    </source>
</evidence>
<dbReference type="InterPro" id="IPR045562">
    <property type="entry name" value="RecG_dom3_C"/>
</dbReference>
<dbReference type="NCBIfam" id="NF008168">
    <property type="entry name" value="PRK10917.2-2"/>
    <property type="match status" value="1"/>
</dbReference>
<keyword evidence="5" id="KW-0067">ATP-binding</keyword>
<dbReference type="PANTHER" id="PTHR47964:SF1">
    <property type="entry name" value="ATP-DEPENDENT DNA HELICASE HOMOLOG RECG, CHLOROPLASTIC"/>
    <property type="match status" value="1"/>
</dbReference>
<evidence type="ECO:0000313" key="11">
    <source>
        <dbReference type="EMBL" id="PTL55790.1"/>
    </source>
</evidence>
<dbReference type="Pfam" id="PF00271">
    <property type="entry name" value="Helicase_C"/>
    <property type="match status" value="1"/>
</dbReference>
<keyword evidence="7" id="KW-0234">DNA repair</keyword>
<evidence type="ECO:0000256" key="1">
    <source>
        <dbReference type="ARBA" id="ARBA00022741"/>
    </source>
</evidence>
<dbReference type="InterPro" id="IPR047112">
    <property type="entry name" value="RecG/Mfd"/>
</dbReference>
<feature type="domain" description="Helicase ATP-binding" evidence="9">
    <location>
        <begin position="292"/>
        <end position="464"/>
    </location>
</feature>
<keyword evidence="6" id="KW-0238">DNA-binding</keyword>
<dbReference type="InterPro" id="IPR011545">
    <property type="entry name" value="DEAD/DEAH_box_helicase_dom"/>
</dbReference>
<reference evidence="11 12" key="1">
    <citation type="submission" date="2018-03" db="EMBL/GenBank/DDBJ databases">
        <title>Aquarubrobacter algicola gen. nov., sp. nov., a novel actinobacterium isolated from shallow eutrophic lake during the end of cyanobacterial harmful algal blooms.</title>
        <authorList>
            <person name="Chun S.J."/>
        </authorList>
    </citation>
    <scope>NUCLEOTIDE SEQUENCE [LARGE SCALE GENOMIC DNA]</scope>
    <source>
        <strain evidence="11 12">Seoho-28</strain>
    </source>
</reference>
<accession>A0A2T4UE64</accession>
<dbReference type="InterPro" id="IPR027417">
    <property type="entry name" value="P-loop_NTPase"/>
</dbReference>
<protein>
    <recommendedName>
        <fullName evidence="8">Probable DNA 3'-5' helicase RecG</fullName>
    </recommendedName>
</protein>
<keyword evidence="4 11" id="KW-0347">Helicase</keyword>
<dbReference type="SMART" id="SM00490">
    <property type="entry name" value="HELICc"/>
    <property type="match status" value="1"/>
</dbReference>
<proteinExistence type="predicted"/>
<evidence type="ECO:0000256" key="3">
    <source>
        <dbReference type="ARBA" id="ARBA00022801"/>
    </source>
</evidence>
<evidence type="ECO:0000256" key="6">
    <source>
        <dbReference type="ARBA" id="ARBA00023125"/>
    </source>
</evidence>
<dbReference type="SUPFAM" id="SSF52540">
    <property type="entry name" value="P-loop containing nucleoside triphosphate hydrolases"/>
    <property type="match status" value="1"/>
</dbReference>
<gene>
    <name evidence="11" type="ORF">C7Y72_17325</name>
</gene>
<dbReference type="GO" id="GO:0003677">
    <property type="term" value="F:DNA binding"/>
    <property type="evidence" value="ECO:0007669"/>
    <property type="project" value="UniProtKB-KW"/>
</dbReference>
<evidence type="ECO:0000256" key="5">
    <source>
        <dbReference type="ARBA" id="ARBA00022840"/>
    </source>
</evidence>
<evidence type="ECO:0000313" key="12">
    <source>
        <dbReference type="Proteomes" id="UP000240739"/>
    </source>
</evidence>
<dbReference type="Gene3D" id="3.40.50.300">
    <property type="entry name" value="P-loop containing nucleotide triphosphate hydrolases"/>
    <property type="match status" value="2"/>
</dbReference>
<dbReference type="CDD" id="cd04488">
    <property type="entry name" value="RecG_wedge_OBF"/>
    <property type="match status" value="1"/>
</dbReference>
<keyword evidence="3" id="KW-0378">Hydrolase</keyword>
<dbReference type="PANTHER" id="PTHR47964">
    <property type="entry name" value="ATP-DEPENDENT DNA HELICASE HOMOLOG RECG, CHLOROPLASTIC"/>
    <property type="match status" value="1"/>
</dbReference>
<sequence length="713" mass="77639">MSVPPPPRRLADGRLPSRAELLAAPVRWRRPAVLAAAPQLPYEKAREAATALGLTTVGRLLEHLPRDRREARTVAGLVPGEIATVVVEVRTITTRPVRRRGMKPLVEATVADETGPMKVVFFNQPWLQSKYPVGTRLVLHGEFEARNRFKVRSHAPTLEATASGDVVAHYPATEGLSSTQILALVRAHLAAAADADEPLPGLLRAAEQLPDRSAALVAAHVGDAEGGRRRLAFDELLLTQLAYLVRRRTRERAARATALDGPPTLTAPWLSEHLPFTPTGDQQRAIETLSGDLAREQPVQRLLMGEVGSGKTVVALHAMLRAVEHGTQAALMAPTETLAEQHFATLQALLGGWGELAVPVALLTGSTPAARKRDVLGRLADGQLAMVVGTHALIEEPVRFQRLTVAVVDEQHRFGVRQRAALDAKAGRAPDGTPFAPHVLHMTATPIPRTLALLGYGDLDVTVLRELPRGRKPIRTHVASGDRERARAYERIREELAAGRQAFVVCALVAESDALAARAATAEFERLRDGELRDHRVSLLHGQMRPAEKRAAMEAFARHESDVLVATTVIEVGIDVPNATVMLIENAERYGISQLHQLRGRVGRGEHESLCLLFGPKDAPRLSALAEHTDGFRLAEIDLELRGEGELIGTRQSGLASFRVAELPADADLLDRARRVAERLMDEDPELDDPVHVLLRDALHRSHPQLDAVPIPA</sequence>
<feature type="domain" description="Helicase C-terminal" evidence="10">
    <location>
        <begin position="484"/>
        <end position="645"/>
    </location>
</feature>
<dbReference type="InterPro" id="IPR001650">
    <property type="entry name" value="Helicase_C-like"/>
</dbReference>
<dbReference type="InterPro" id="IPR033454">
    <property type="entry name" value="RecG_wedge"/>
</dbReference>
<keyword evidence="2" id="KW-0227">DNA damage</keyword>
<dbReference type="Pfam" id="PF17191">
    <property type="entry name" value="RecG_wedge"/>
    <property type="match status" value="1"/>
</dbReference>
<comment type="caution">
    <text evidence="11">The sequence shown here is derived from an EMBL/GenBank/DDBJ whole genome shotgun (WGS) entry which is preliminary data.</text>
</comment>
<dbReference type="SMART" id="SM00487">
    <property type="entry name" value="DEXDc"/>
    <property type="match status" value="1"/>
</dbReference>
<evidence type="ECO:0000259" key="10">
    <source>
        <dbReference type="PROSITE" id="PS51194"/>
    </source>
</evidence>
<keyword evidence="12" id="KW-1185">Reference proteome</keyword>
<evidence type="ECO:0000259" key="9">
    <source>
        <dbReference type="PROSITE" id="PS51192"/>
    </source>
</evidence>
<name>A0A2T4UE64_9ACTN</name>
<dbReference type="Pfam" id="PF00270">
    <property type="entry name" value="DEAD"/>
    <property type="match status" value="1"/>
</dbReference>
<evidence type="ECO:0000256" key="7">
    <source>
        <dbReference type="ARBA" id="ARBA00023204"/>
    </source>
</evidence>
<dbReference type="PROSITE" id="PS51194">
    <property type="entry name" value="HELICASE_CTER"/>
    <property type="match status" value="1"/>
</dbReference>
<dbReference type="Proteomes" id="UP000240739">
    <property type="component" value="Unassembled WGS sequence"/>
</dbReference>
<dbReference type="AlphaFoldDB" id="A0A2T4UE64"/>
<dbReference type="InterPro" id="IPR012340">
    <property type="entry name" value="NA-bd_OB-fold"/>
</dbReference>
<dbReference type="Pfam" id="PF19833">
    <property type="entry name" value="RecG_dom3_C"/>
    <property type="match status" value="1"/>
</dbReference>
<dbReference type="SUPFAM" id="SSF50249">
    <property type="entry name" value="Nucleic acid-binding proteins"/>
    <property type="match status" value="1"/>
</dbReference>
<dbReference type="PROSITE" id="PS51192">
    <property type="entry name" value="HELICASE_ATP_BIND_1"/>
    <property type="match status" value="1"/>
</dbReference>
<dbReference type="GO" id="GO:0006281">
    <property type="term" value="P:DNA repair"/>
    <property type="evidence" value="ECO:0007669"/>
    <property type="project" value="UniProtKB-KW"/>
</dbReference>
<keyword evidence="1" id="KW-0547">Nucleotide-binding</keyword>
<dbReference type="Gene3D" id="2.40.50.140">
    <property type="entry name" value="Nucleic acid-binding proteins"/>
    <property type="match status" value="1"/>
</dbReference>
<dbReference type="RefSeq" id="WP_107570833.1">
    <property type="nucleotide sequence ID" value="NZ_PYYB01000003.1"/>
</dbReference>
<dbReference type="OrthoDB" id="9804325at2"/>
<dbReference type="EMBL" id="PYYB01000003">
    <property type="protein sequence ID" value="PTL55790.1"/>
    <property type="molecule type" value="Genomic_DNA"/>
</dbReference>
<evidence type="ECO:0000256" key="2">
    <source>
        <dbReference type="ARBA" id="ARBA00022763"/>
    </source>
</evidence>
<dbReference type="GO" id="GO:0003678">
    <property type="term" value="F:DNA helicase activity"/>
    <property type="evidence" value="ECO:0007669"/>
    <property type="project" value="TreeGrafter"/>
</dbReference>